<sequence>MSRLRGARLAAGAALTVLLAAGCGGAETGGGGDGGDAGDAGGMTLEITSPADGDAVEVPFTVELDSSEELGPTDSGLHHVHVYFDGNEEEFTVVESESTEVTDLQEGEHVVTASLRNADHSPAGVETEVTVTVGSGGMGDDTGDDGGTDY</sequence>
<comment type="caution">
    <text evidence="3">The sequence shown here is derived from an EMBL/GenBank/DDBJ whole genome shotgun (WGS) entry which is preliminary data.</text>
</comment>
<evidence type="ECO:0000313" key="4">
    <source>
        <dbReference type="Proteomes" id="UP000627369"/>
    </source>
</evidence>
<evidence type="ECO:0000256" key="1">
    <source>
        <dbReference type="SAM" id="MobiDB-lite"/>
    </source>
</evidence>
<proteinExistence type="predicted"/>
<accession>A0A919KNR3</accession>
<feature type="compositionally biased region" description="Acidic residues" evidence="1">
    <location>
        <begin position="141"/>
        <end position="150"/>
    </location>
</feature>
<name>A0A919KNR3_9MICO</name>
<reference evidence="3" key="2">
    <citation type="submission" date="2020-09" db="EMBL/GenBank/DDBJ databases">
        <authorList>
            <person name="Sun Q."/>
            <person name="Zhou Y."/>
        </authorList>
    </citation>
    <scope>NUCLEOTIDE SEQUENCE</scope>
    <source>
        <strain evidence="3">CGMCC 4.7398</strain>
    </source>
</reference>
<gene>
    <name evidence="3" type="ORF">GCM10017772_06290</name>
</gene>
<dbReference type="AlphaFoldDB" id="A0A919KNR3"/>
<feature type="signal peptide" evidence="2">
    <location>
        <begin position="1"/>
        <end position="26"/>
    </location>
</feature>
<feature type="region of interest" description="Disordered" evidence="1">
    <location>
        <begin position="131"/>
        <end position="150"/>
    </location>
</feature>
<evidence type="ECO:0000313" key="3">
    <source>
        <dbReference type="EMBL" id="GHH66404.1"/>
    </source>
</evidence>
<reference evidence="3" key="1">
    <citation type="journal article" date="2014" name="Int. J. Syst. Evol. Microbiol.">
        <title>Complete genome sequence of Corynebacterium casei LMG S-19264T (=DSM 44701T), isolated from a smear-ripened cheese.</title>
        <authorList>
            <consortium name="US DOE Joint Genome Institute (JGI-PGF)"/>
            <person name="Walter F."/>
            <person name="Albersmeier A."/>
            <person name="Kalinowski J."/>
            <person name="Ruckert C."/>
        </authorList>
    </citation>
    <scope>NUCLEOTIDE SEQUENCE</scope>
    <source>
        <strain evidence="3">CGMCC 4.7398</strain>
    </source>
</reference>
<dbReference type="RefSeq" id="WP_189667786.1">
    <property type="nucleotide sequence ID" value="NZ_BNAS01000001.1"/>
</dbReference>
<evidence type="ECO:0008006" key="5">
    <source>
        <dbReference type="Google" id="ProtNLM"/>
    </source>
</evidence>
<keyword evidence="2" id="KW-0732">Signal</keyword>
<feature type="chain" id="PRO_5036997565" description="DUF4399 domain-containing protein" evidence="2">
    <location>
        <begin position="27"/>
        <end position="150"/>
    </location>
</feature>
<feature type="compositionally biased region" description="Gly residues" evidence="1">
    <location>
        <begin position="32"/>
        <end position="41"/>
    </location>
</feature>
<dbReference type="Proteomes" id="UP000627369">
    <property type="component" value="Unassembled WGS sequence"/>
</dbReference>
<organism evidence="3 4">
    <name type="scientific">Promicromonospora soli</name>
    <dbReference type="NCBI Taxonomy" id="2035533"/>
    <lineage>
        <taxon>Bacteria</taxon>
        <taxon>Bacillati</taxon>
        <taxon>Actinomycetota</taxon>
        <taxon>Actinomycetes</taxon>
        <taxon>Micrococcales</taxon>
        <taxon>Promicromonosporaceae</taxon>
        <taxon>Promicromonospora</taxon>
    </lineage>
</organism>
<dbReference type="PROSITE" id="PS51257">
    <property type="entry name" value="PROKAR_LIPOPROTEIN"/>
    <property type="match status" value="1"/>
</dbReference>
<feature type="region of interest" description="Disordered" evidence="1">
    <location>
        <begin position="32"/>
        <end position="54"/>
    </location>
</feature>
<keyword evidence="4" id="KW-1185">Reference proteome</keyword>
<evidence type="ECO:0000256" key="2">
    <source>
        <dbReference type="SAM" id="SignalP"/>
    </source>
</evidence>
<protein>
    <recommendedName>
        <fullName evidence="5">DUF4399 domain-containing protein</fullName>
    </recommendedName>
</protein>
<dbReference type="EMBL" id="BNAS01000001">
    <property type="protein sequence ID" value="GHH66404.1"/>
    <property type="molecule type" value="Genomic_DNA"/>
</dbReference>